<evidence type="ECO:0000256" key="2">
    <source>
        <dbReference type="ARBA" id="ARBA00006542"/>
    </source>
</evidence>
<organism evidence="8 9">
    <name type="scientific">Sphaerisporangium rufum</name>
    <dbReference type="NCBI Taxonomy" id="1381558"/>
    <lineage>
        <taxon>Bacteria</taxon>
        <taxon>Bacillati</taxon>
        <taxon>Actinomycetota</taxon>
        <taxon>Actinomycetes</taxon>
        <taxon>Streptosporangiales</taxon>
        <taxon>Streptosporangiaceae</taxon>
        <taxon>Sphaerisporangium</taxon>
    </lineage>
</organism>
<evidence type="ECO:0000256" key="6">
    <source>
        <dbReference type="ARBA" id="ARBA00029321"/>
    </source>
</evidence>
<dbReference type="EMBL" id="BOOU01000113">
    <property type="protein sequence ID" value="GII81821.1"/>
    <property type="molecule type" value="Genomic_DNA"/>
</dbReference>
<evidence type="ECO:0000313" key="9">
    <source>
        <dbReference type="Proteomes" id="UP000655287"/>
    </source>
</evidence>
<accession>A0A919V267</accession>
<evidence type="ECO:0000256" key="5">
    <source>
        <dbReference type="ARBA" id="ARBA00023152"/>
    </source>
</evidence>
<dbReference type="Proteomes" id="UP000655287">
    <property type="component" value="Unassembled WGS sequence"/>
</dbReference>
<keyword evidence="9" id="KW-1185">Reference proteome</keyword>
<dbReference type="GO" id="GO:0004347">
    <property type="term" value="F:glucose-6-phosphate isomerase activity"/>
    <property type="evidence" value="ECO:0007669"/>
    <property type="project" value="UniProtKB-EC"/>
</dbReference>
<dbReference type="RefSeq" id="WP_203994660.1">
    <property type="nucleotide sequence ID" value="NZ_BOOU01000113.1"/>
</dbReference>
<dbReference type="GO" id="GO:0005737">
    <property type="term" value="C:cytoplasm"/>
    <property type="evidence" value="ECO:0007669"/>
    <property type="project" value="InterPro"/>
</dbReference>
<comment type="similarity">
    <text evidence="2">Belongs to the archaeal-type GPI family.</text>
</comment>
<feature type="domain" description="Glucose-6-phosphate isomerase prokaryote" evidence="7">
    <location>
        <begin position="37"/>
        <end position="159"/>
    </location>
</feature>
<evidence type="ECO:0000256" key="3">
    <source>
        <dbReference type="ARBA" id="ARBA00011952"/>
    </source>
</evidence>
<dbReference type="SUPFAM" id="SSF51182">
    <property type="entry name" value="RmlC-like cupins"/>
    <property type="match status" value="1"/>
</dbReference>
<keyword evidence="5" id="KW-0324">Glycolysis</keyword>
<dbReference type="InterPro" id="IPR010551">
    <property type="entry name" value="G6P_isomerase_prok"/>
</dbReference>
<keyword evidence="4" id="KW-0312">Gluconeogenesis</keyword>
<reference evidence="8" key="1">
    <citation type="submission" date="2021-01" db="EMBL/GenBank/DDBJ databases">
        <title>Whole genome shotgun sequence of Sphaerisporangium rufum NBRC 109079.</title>
        <authorList>
            <person name="Komaki H."/>
            <person name="Tamura T."/>
        </authorList>
    </citation>
    <scope>NUCLEOTIDE SEQUENCE</scope>
    <source>
        <strain evidence="8">NBRC 109079</strain>
    </source>
</reference>
<comment type="caution">
    <text evidence="8">The sequence shown here is derived from an EMBL/GenBank/DDBJ whole genome shotgun (WGS) entry which is preliminary data.</text>
</comment>
<sequence length="183" mass="20485">MLQPFTRVLDLGTGDIAPENRLVRRRLSDMRGAYAEDCDGAQVVYEVFNIDVPETNSELQTCTTRLYNGKVGDEYFMTKGHFHEVRDRSEVYLTTSGYGRLVMATEDGRYAIEEMRPGSMNYIPGGWSHRSVNVADEPLVFFAAYIGDSGHDYGSIEERGFPVLVVEGPSGPEVVPNPRYQSS</sequence>
<dbReference type="GO" id="GO:0006094">
    <property type="term" value="P:gluconeogenesis"/>
    <property type="evidence" value="ECO:0007669"/>
    <property type="project" value="UniProtKB-KW"/>
</dbReference>
<dbReference type="Gene3D" id="2.60.120.10">
    <property type="entry name" value="Jelly Rolls"/>
    <property type="match status" value="1"/>
</dbReference>
<keyword evidence="8" id="KW-0413">Isomerase</keyword>
<comment type="pathway">
    <text evidence="1">Carbohydrate degradation; glycolysis; D-glyceraldehyde 3-phosphate and glycerone phosphate from D-glucose: step 2/4.</text>
</comment>
<dbReference type="AlphaFoldDB" id="A0A919V267"/>
<name>A0A919V267_9ACTN</name>
<evidence type="ECO:0000313" key="8">
    <source>
        <dbReference type="EMBL" id="GII81821.1"/>
    </source>
</evidence>
<dbReference type="InterPro" id="IPR014710">
    <property type="entry name" value="RmlC-like_jellyroll"/>
</dbReference>
<evidence type="ECO:0000256" key="4">
    <source>
        <dbReference type="ARBA" id="ARBA00022432"/>
    </source>
</evidence>
<dbReference type="GO" id="GO:0006096">
    <property type="term" value="P:glycolytic process"/>
    <property type="evidence" value="ECO:0007669"/>
    <property type="project" value="UniProtKB-KW"/>
</dbReference>
<protein>
    <recommendedName>
        <fullName evidence="3">glucose-6-phosphate isomerase</fullName>
        <ecNumber evidence="3">5.3.1.9</ecNumber>
    </recommendedName>
</protein>
<gene>
    <name evidence="8" type="ORF">Sru01_68030</name>
</gene>
<comment type="catalytic activity">
    <reaction evidence="6">
        <text>alpha-D-glucose 6-phosphate = beta-D-fructose 6-phosphate</text>
        <dbReference type="Rhea" id="RHEA:11816"/>
        <dbReference type="ChEBI" id="CHEBI:57634"/>
        <dbReference type="ChEBI" id="CHEBI:58225"/>
        <dbReference type="EC" id="5.3.1.9"/>
    </reaction>
</comment>
<dbReference type="Pfam" id="PF06560">
    <property type="entry name" value="GPI"/>
    <property type="match status" value="1"/>
</dbReference>
<dbReference type="InterPro" id="IPR011051">
    <property type="entry name" value="RmlC_Cupin_sf"/>
</dbReference>
<evidence type="ECO:0000259" key="7">
    <source>
        <dbReference type="Pfam" id="PF06560"/>
    </source>
</evidence>
<proteinExistence type="inferred from homology"/>
<evidence type="ECO:0000256" key="1">
    <source>
        <dbReference type="ARBA" id="ARBA00004926"/>
    </source>
</evidence>
<dbReference type="CDD" id="cd02218">
    <property type="entry name" value="cupin_PGI"/>
    <property type="match status" value="1"/>
</dbReference>
<dbReference type="EC" id="5.3.1.9" evidence="3"/>